<evidence type="ECO:0000259" key="12">
    <source>
        <dbReference type="Pfam" id="PF00945"/>
    </source>
</evidence>
<dbReference type="GO" id="GO:0019013">
    <property type="term" value="C:viral nucleocapsid"/>
    <property type="evidence" value="ECO:0007669"/>
    <property type="project" value="UniProtKB-KW"/>
</dbReference>
<evidence type="ECO:0000256" key="9">
    <source>
        <dbReference type="ARBA" id="ARBA00023200"/>
    </source>
</evidence>
<evidence type="ECO:0000256" key="7">
    <source>
        <dbReference type="ARBA" id="ARBA00022884"/>
    </source>
</evidence>
<evidence type="ECO:0000256" key="4">
    <source>
        <dbReference type="ARBA" id="ARBA00022497"/>
    </source>
</evidence>
<reference evidence="13" key="1">
    <citation type="journal article" date="2016" name="Nature">
        <title>Redefining the invertebrate RNA virosphere.</title>
        <authorList>
            <person name="Shi M."/>
            <person name="Lin X.D."/>
            <person name="Tian J.H."/>
            <person name="Chen L.J."/>
            <person name="Chen X."/>
            <person name="Li C.X."/>
            <person name="Qin X.C."/>
            <person name="Li J."/>
            <person name="Cao J.P."/>
            <person name="Eden J.S."/>
            <person name="Buchmann J."/>
            <person name="Wang W."/>
            <person name="Xu J."/>
            <person name="Holmes E.C."/>
            <person name="Zhang Y.Z."/>
        </authorList>
    </citation>
    <scope>NUCLEOTIDE SEQUENCE [LARGE SCALE GENOMIC DNA]</scope>
    <source>
        <strain evidence="13">SCM172232</strain>
    </source>
</reference>
<evidence type="ECO:0000256" key="3">
    <source>
        <dbReference type="ARBA" id="ARBA00014389"/>
    </source>
</evidence>
<keyword evidence="4" id="KW-1139">Helical capsid protein</keyword>
<evidence type="ECO:0000256" key="1">
    <source>
        <dbReference type="ARBA" id="ARBA00004192"/>
    </source>
</evidence>
<evidence type="ECO:0000256" key="10">
    <source>
        <dbReference type="ARBA" id="ARBA00023274"/>
    </source>
</evidence>
<dbReference type="RefSeq" id="YP_009337134.1">
    <property type="nucleotide sequence ID" value="NC_033034.1"/>
</dbReference>
<comment type="subcellular location">
    <subcellularLocation>
        <location evidence="1">Host cytoplasm</location>
    </subcellularLocation>
    <subcellularLocation>
        <location evidence="2">Virion</location>
    </subcellularLocation>
</comment>
<keyword evidence="14" id="KW-1185">Reference proteome</keyword>
<dbReference type="GO" id="GO:0019029">
    <property type="term" value="C:helical viral capsid"/>
    <property type="evidence" value="ECO:0007669"/>
    <property type="project" value="UniProtKB-KW"/>
</dbReference>
<dbReference type="InterPro" id="IPR023331">
    <property type="entry name" value="Rhabdovirus_ncapsid_C"/>
</dbReference>
<evidence type="ECO:0000313" key="14">
    <source>
        <dbReference type="Proteomes" id="UP000203109"/>
    </source>
</evidence>
<sequence>MNSLNQTRVFCTLDGKFYNVSNVDDSKPTSFPSAWFEANRGQKPKLNIMKDVPLSKLRALMLSSPTNPKVPVIAVVTYLYLVLKERKTICPDDWSSYNTSICSANSQISPFDLVTIGEIEAIELDTVVERDLPSGADKWIIIMVLSIYRLERAREPAYEATLIRNITNLIKACGCTEPPNLTSLLRLHLKWANDPGFKTAVAAIDMFYYRFENDEWADIRIATIGSRLKDCSAIQSLTQTASIAGLSSTHEIIYWIGNVAVGTEFSKMSSSVEEAGMLYSYFPYQVDFGLVTRSAYSARVNPALHTWLHIIGIFFCNSRSLNAKFFLEKDVAGVIRSAQWVGYVLSRGQHSGRIFVPADRPEQDMVDEWNENQQEATDANEGVEDLTLGAISDTDLTREPLSNNPFEWFSYMSHRDYKLTQSMRSKIRSVQSEIVNPRPGTIAAMAQTSLFYHE</sequence>
<dbReference type="EMBL" id="KX884429">
    <property type="protein sequence ID" value="APG78730.1"/>
    <property type="molecule type" value="Genomic_RNA"/>
</dbReference>
<proteinExistence type="predicted"/>
<keyword evidence="7" id="KW-0694">RNA-binding</keyword>
<dbReference type="InterPro" id="IPR023330">
    <property type="entry name" value="Rhabdovirus_ncapsid_N"/>
</dbReference>
<dbReference type="Pfam" id="PF00945">
    <property type="entry name" value="Rhabdo_ncap"/>
    <property type="match status" value="1"/>
</dbReference>
<keyword evidence="8 13" id="KW-0543">Viral nucleoprotein</keyword>
<dbReference type="GO" id="GO:1990904">
    <property type="term" value="C:ribonucleoprotein complex"/>
    <property type="evidence" value="ECO:0007669"/>
    <property type="project" value="UniProtKB-KW"/>
</dbReference>
<dbReference type="KEGG" id="vg:30854616"/>
<evidence type="ECO:0000256" key="2">
    <source>
        <dbReference type="ARBA" id="ARBA00004328"/>
    </source>
</evidence>
<dbReference type="InterPro" id="IPR035961">
    <property type="entry name" value="Rhabdovirus_nucleoprotein-like"/>
</dbReference>
<dbReference type="InterPro" id="IPR000448">
    <property type="entry name" value="Rhabdo_ncapsid"/>
</dbReference>
<evidence type="ECO:0000256" key="8">
    <source>
        <dbReference type="ARBA" id="ARBA00023086"/>
    </source>
</evidence>
<dbReference type="SUPFAM" id="SSF140809">
    <property type="entry name" value="Rhabdovirus nucleoprotein-like"/>
    <property type="match status" value="1"/>
</dbReference>
<keyword evidence="5" id="KW-0167">Capsid protein</keyword>
<dbReference type="Proteomes" id="UP000203109">
    <property type="component" value="Segment"/>
</dbReference>
<dbReference type="Gene3D" id="1.10.3610.10">
    <property type="entry name" value="Nucleoprotein"/>
    <property type="match status" value="1"/>
</dbReference>
<keyword evidence="6" id="KW-0946">Virion</keyword>
<dbReference type="GeneID" id="30854616"/>
<organism evidence="13">
    <name type="scientific">Hubei diptera virus 9</name>
    <dbReference type="NCBI Taxonomy" id="1922889"/>
    <lineage>
        <taxon>Viruses</taxon>
        <taxon>Riboviria</taxon>
        <taxon>Orthornavirae</taxon>
        <taxon>Negarnaviricota</taxon>
        <taxon>Haploviricotina</taxon>
        <taxon>Monjiviricetes</taxon>
        <taxon>Mononegavirales</taxon>
        <taxon>Rhabdoviridae</taxon>
        <taxon>Alpharhabdovirinae</taxon>
        <taxon>Sigmavirus</taxon>
        <taxon>Sigmavirus hubei</taxon>
    </lineage>
</organism>
<evidence type="ECO:0000256" key="5">
    <source>
        <dbReference type="ARBA" id="ARBA00022561"/>
    </source>
</evidence>
<keyword evidence="10" id="KW-0687">Ribonucleoprotein</keyword>
<name>A0A1L3KMU2_9RHAB</name>
<dbReference type="GO" id="GO:0003723">
    <property type="term" value="F:RNA binding"/>
    <property type="evidence" value="ECO:0007669"/>
    <property type="project" value="UniProtKB-KW"/>
</dbReference>
<dbReference type="OrthoDB" id="22890at10239"/>
<evidence type="ECO:0000313" key="13">
    <source>
        <dbReference type="EMBL" id="APG78730.1"/>
    </source>
</evidence>
<evidence type="ECO:0000256" key="6">
    <source>
        <dbReference type="ARBA" id="ARBA00022844"/>
    </source>
</evidence>
<accession>A0A1L3KMU2</accession>
<dbReference type="Gene3D" id="1.10.3570.10">
    <property type="entry name" value="Rhabdovirus nucleocapsid protein like domain"/>
    <property type="match status" value="1"/>
</dbReference>
<keyword evidence="9" id="KW-1035">Host cytoplasm</keyword>
<evidence type="ECO:0000256" key="11">
    <source>
        <dbReference type="ARBA" id="ARBA00033344"/>
    </source>
</evidence>
<protein>
    <recommendedName>
        <fullName evidence="3">Nucleoprotein</fullName>
    </recommendedName>
    <alternativeName>
        <fullName evidence="11">Nucleocapsid protein</fullName>
    </alternativeName>
</protein>
<feature type="domain" description="Rhabdovirus nucleocapsid" evidence="12">
    <location>
        <begin position="25"/>
        <end position="428"/>
    </location>
</feature>
<dbReference type="GO" id="GO:0030430">
    <property type="term" value="C:host cell cytoplasm"/>
    <property type="evidence" value="ECO:0007669"/>
    <property type="project" value="UniProtKB-SubCell"/>
</dbReference>